<evidence type="ECO:0000313" key="2">
    <source>
        <dbReference type="EMBL" id="SEQ38321.1"/>
    </source>
</evidence>
<dbReference type="AlphaFoldDB" id="A0A1H9FK47"/>
<sequence length="369" mass="40492">MKIVVFGLTVSSSWGNGHATLWRGLIRALAKAGHHVTFFERDVPYYAENRDLSEIPGGELVLYSDWDEIRSRAEGEVASADVAMVTSYCPDGLPATDIVLAGRALRVFYDLDTPVTLSRLKAGEGVAYLGPHGLTGFDLVLSYTGGDALEQLKSLLGAGRVAPLYGHVDPDIHHPVQPVGPYANDLSYLGTYSEDRQQALVELFIEPARARPEQRFLIGGAQYPQSFPWSKNIYFVRHLPPPEHPAFFSSSRLTLNVTRSAMAGMGWCPSGRLFEAAACGVPMLSDWWEGLDAFFQPGRDILVCRTRDDTIAALDLGDDELKRIANRARERVLTEHTSEKRAEEMLALFDEAAGGPAGEEQALTLDMAP</sequence>
<organism evidence="2 3">
    <name type="scientific">Faunimonas pinastri</name>
    <dbReference type="NCBI Taxonomy" id="1855383"/>
    <lineage>
        <taxon>Bacteria</taxon>
        <taxon>Pseudomonadati</taxon>
        <taxon>Pseudomonadota</taxon>
        <taxon>Alphaproteobacteria</taxon>
        <taxon>Hyphomicrobiales</taxon>
        <taxon>Afifellaceae</taxon>
        <taxon>Faunimonas</taxon>
    </lineage>
</organism>
<dbReference type="STRING" id="1855383.SAMN05216548_104142"/>
<accession>A0A1H9FK47</accession>
<dbReference type="InterPro" id="IPR055259">
    <property type="entry name" value="YkvP/CgeB_Glyco_trans-like"/>
</dbReference>
<reference evidence="2 3" key="1">
    <citation type="submission" date="2016-10" db="EMBL/GenBank/DDBJ databases">
        <authorList>
            <person name="de Groot N.N."/>
        </authorList>
    </citation>
    <scope>NUCLEOTIDE SEQUENCE [LARGE SCALE GENOMIC DNA]</scope>
    <source>
        <strain evidence="2 3">A52C2</strain>
    </source>
</reference>
<dbReference type="Proteomes" id="UP000199647">
    <property type="component" value="Unassembled WGS sequence"/>
</dbReference>
<dbReference type="EMBL" id="FOFG01000004">
    <property type="protein sequence ID" value="SEQ38321.1"/>
    <property type="molecule type" value="Genomic_DNA"/>
</dbReference>
<gene>
    <name evidence="2" type="ORF">SAMN05216548_104142</name>
</gene>
<evidence type="ECO:0000313" key="3">
    <source>
        <dbReference type="Proteomes" id="UP000199647"/>
    </source>
</evidence>
<protein>
    <submittedName>
        <fullName evidence="2">Spore maturation protein CgeB</fullName>
    </submittedName>
</protein>
<dbReference type="Pfam" id="PF13524">
    <property type="entry name" value="Glyco_trans_1_2"/>
    <property type="match status" value="1"/>
</dbReference>
<keyword evidence="3" id="KW-1185">Reference proteome</keyword>
<dbReference type="SUPFAM" id="SSF53756">
    <property type="entry name" value="UDP-Glycosyltransferase/glycogen phosphorylase"/>
    <property type="match status" value="1"/>
</dbReference>
<name>A0A1H9FK47_9HYPH</name>
<proteinExistence type="predicted"/>
<dbReference type="OrthoDB" id="9774625at2"/>
<dbReference type="Gene3D" id="3.40.50.2000">
    <property type="entry name" value="Glycogen Phosphorylase B"/>
    <property type="match status" value="1"/>
</dbReference>
<feature type="domain" description="Spore protein YkvP/CgeB glycosyl transferase-like" evidence="1">
    <location>
        <begin position="197"/>
        <end position="347"/>
    </location>
</feature>
<evidence type="ECO:0000259" key="1">
    <source>
        <dbReference type="Pfam" id="PF13524"/>
    </source>
</evidence>
<dbReference type="RefSeq" id="WP_092496141.1">
    <property type="nucleotide sequence ID" value="NZ_FOFG01000004.1"/>
</dbReference>